<evidence type="ECO:0000313" key="3">
    <source>
        <dbReference type="Proteomes" id="UP000624244"/>
    </source>
</evidence>
<name>A0A8H5ZHG0_COCSA</name>
<dbReference type="EMBL" id="WNKQ01000009">
    <property type="protein sequence ID" value="KAF5849321.1"/>
    <property type="molecule type" value="Genomic_DNA"/>
</dbReference>
<feature type="region of interest" description="Disordered" evidence="1">
    <location>
        <begin position="77"/>
        <end position="137"/>
    </location>
</feature>
<feature type="region of interest" description="Disordered" evidence="1">
    <location>
        <begin position="149"/>
        <end position="168"/>
    </location>
</feature>
<feature type="compositionally biased region" description="Polar residues" evidence="1">
    <location>
        <begin position="126"/>
        <end position="137"/>
    </location>
</feature>
<dbReference type="Proteomes" id="UP000624244">
    <property type="component" value="Unassembled WGS sequence"/>
</dbReference>
<protein>
    <submittedName>
        <fullName evidence="2">Uncharacterized protein</fullName>
    </submittedName>
</protein>
<sequence length="267" mass="29325">MDNSLASDHPHLLPMANPPYFDRNSMMHHSPNSQSPRYLNSSNVTGPDSQWIVFQQTTSSPMLQGYNQSLCSFSASLEPPSSLHQAESQPCPRITRNLSTSSDYSQFPVNNSMSRSTSQFSSMSSGQHANSYNMTQASRESLDGALPLDMTRSYSSTSDNSETANQPPSVQLALVSADWHTGRPFAFAPQAPNQRTTAGPSAQYQFGLDDNLGIGNGSGDQSLDWKTHTTDYCLSNLPNYDPYIEIHLDSALIPLPMDALGRTEEYE</sequence>
<comment type="caution">
    <text evidence="2">The sequence shown here is derived from an EMBL/GenBank/DDBJ whole genome shotgun (WGS) entry which is preliminary data.</text>
</comment>
<gene>
    <name evidence="2" type="ORF">GGP41_006211</name>
</gene>
<feature type="compositionally biased region" description="Polar residues" evidence="1">
    <location>
        <begin position="96"/>
        <end position="111"/>
    </location>
</feature>
<feature type="compositionally biased region" description="Polar residues" evidence="1">
    <location>
        <begin position="152"/>
        <end position="168"/>
    </location>
</feature>
<proteinExistence type="predicted"/>
<accession>A0A8H5ZHG0</accession>
<dbReference type="AlphaFoldDB" id="A0A8H5ZHG0"/>
<organism evidence="2 3">
    <name type="scientific">Cochliobolus sativus</name>
    <name type="common">Common root rot and spot blotch fungus</name>
    <name type="synonym">Bipolaris sorokiniana</name>
    <dbReference type="NCBI Taxonomy" id="45130"/>
    <lineage>
        <taxon>Eukaryota</taxon>
        <taxon>Fungi</taxon>
        <taxon>Dikarya</taxon>
        <taxon>Ascomycota</taxon>
        <taxon>Pezizomycotina</taxon>
        <taxon>Dothideomycetes</taxon>
        <taxon>Pleosporomycetidae</taxon>
        <taxon>Pleosporales</taxon>
        <taxon>Pleosporineae</taxon>
        <taxon>Pleosporaceae</taxon>
        <taxon>Bipolaris</taxon>
    </lineage>
</organism>
<feature type="region of interest" description="Disordered" evidence="1">
    <location>
        <begin position="1"/>
        <end position="39"/>
    </location>
</feature>
<feature type="compositionally biased region" description="Low complexity" evidence="1">
    <location>
        <begin position="112"/>
        <end position="125"/>
    </location>
</feature>
<reference evidence="2" key="1">
    <citation type="submission" date="2019-11" db="EMBL/GenBank/DDBJ databases">
        <title>Bipolaris sorokiniana Genome sequencing.</title>
        <authorList>
            <person name="Wang H."/>
        </authorList>
    </citation>
    <scope>NUCLEOTIDE SEQUENCE</scope>
</reference>
<evidence type="ECO:0000256" key="1">
    <source>
        <dbReference type="SAM" id="MobiDB-lite"/>
    </source>
</evidence>
<evidence type="ECO:0000313" key="2">
    <source>
        <dbReference type="EMBL" id="KAF5849321.1"/>
    </source>
</evidence>
<feature type="compositionally biased region" description="Polar residues" evidence="1">
    <location>
        <begin position="30"/>
        <end position="39"/>
    </location>
</feature>